<evidence type="ECO:0000313" key="1">
    <source>
        <dbReference type="EMBL" id="PYI69291.1"/>
    </source>
</evidence>
<protein>
    <submittedName>
        <fullName evidence="1">Uncharacterized protein</fullName>
    </submittedName>
</protein>
<dbReference type="PROSITE" id="PS51257">
    <property type="entry name" value="PROKAR_LIPOPROTEIN"/>
    <property type="match status" value="1"/>
</dbReference>
<proteinExistence type="predicted"/>
<reference evidence="1 2" key="1">
    <citation type="submission" date="2018-05" db="EMBL/GenBank/DDBJ databases">
        <title>Genetic diversity of glacier-inhabiting Cryobacterium bacteria in China and description of Cryobacterium mengkeensis sp. nov. and Arthrobacter glacialis sp. nov.</title>
        <authorList>
            <person name="Liu Q."/>
            <person name="Xin Y.-H."/>
        </authorList>
    </citation>
    <scope>NUCLEOTIDE SEQUENCE [LARGE SCALE GENOMIC DNA]</scope>
    <source>
        <strain evidence="1 2">LI2</strain>
    </source>
</reference>
<comment type="caution">
    <text evidence="1">The sequence shown here is derived from an EMBL/GenBank/DDBJ whole genome shotgun (WGS) entry which is preliminary data.</text>
</comment>
<dbReference type="AlphaFoldDB" id="A0A2V5LCB6"/>
<keyword evidence="2" id="KW-1185">Reference proteome</keyword>
<dbReference type="Proteomes" id="UP000247832">
    <property type="component" value="Unassembled WGS sequence"/>
</dbReference>
<dbReference type="EMBL" id="QJVD01000002">
    <property type="protein sequence ID" value="PYI69291.1"/>
    <property type="molecule type" value="Genomic_DNA"/>
</dbReference>
<sequence length="246" mass="24951">MVIVKNLGEAGPFRGRAMGLAAVAAASALALGGCTIAVPAPRPTATVQPTPTATFAVPTIQAGHDAAAVAAKNMTFDAGRTLSPNVPVGFNDVLGQSADSTSGTALPPEWKLLKNNVAGQTQYSDAAGCKVAYWVTSNQGPLISSGDDLTSTQNLMKYLIPSVVPDALKDATLPWVAEAGKKGRGISVLSYTTKGSKGGMASRVWGRLLGTSGTGLVVTLACPTDAFLASTTPRVMAKLSVAPPAN</sequence>
<name>A0A2V5LCB6_9MICC</name>
<gene>
    <name evidence="1" type="ORF">CVV68_02470</name>
</gene>
<evidence type="ECO:0000313" key="2">
    <source>
        <dbReference type="Proteomes" id="UP000247832"/>
    </source>
</evidence>
<organism evidence="1 2">
    <name type="scientific">Arthrobacter livingstonensis</name>
    <dbReference type="NCBI Taxonomy" id="670078"/>
    <lineage>
        <taxon>Bacteria</taxon>
        <taxon>Bacillati</taxon>
        <taxon>Actinomycetota</taxon>
        <taxon>Actinomycetes</taxon>
        <taxon>Micrococcales</taxon>
        <taxon>Micrococcaceae</taxon>
        <taxon>Arthrobacter</taxon>
    </lineage>
</organism>
<accession>A0A2V5LCB6</accession>